<keyword evidence="5 6" id="KW-0472">Membrane</keyword>
<comment type="subcellular location">
    <subcellularLocation>
        <location evidence="1">Cell membrane</location>
        <topology evidence="1">Multi-pass membrane protein</topology>
    </subcellularLocation>
</comment>
<evidence type="ECO:0000256" key="3">
    <source>
        <dbReference type="ARBA" id="ARBA00022692"/>
    </source>
</evidence>
<feature type="transmembrane region" description="Helical" evidence="6">
    <location>
        <begin position="12"/>
        <end position="34"/>
    </location>
</feature>
<evidence type="ECO:0000256" key="6">
    <source>
        <dbReference type="SAM" id="Phobius"/>
    </source>
</evidence>
<evidence type="ECO:0000313" key="7">
    <source>
        <dbReference type="EMBL" id="SCB45431.1"/>
    </source>
</evidence>
<keyword evidence="3 6" id="KW-0812">Transmembrane</keyword>
<dbReference type="AlphaFoldDB" id="A0A1C3WZN4"/>
<dbReference type="GO" id="GO:0022857">
    <property type="term" value="F:transmembrane transporter activity"/>
    <property type="evidence" value="ECO:0007669"/>
    <property type="project" value="InterPro"/>
</dbReference>
<feature type="transmembrane region" description="Helical" evidence="6">
    <location>
        <begin position="236"/>
        <end position="259"/>
    </location>
</feature>
<gene>
    <name evidence="7" type="ORF">GA0061101_12130</name>
</gene>
<dbReference type="RefSeq" id="WP_092576069.1">
    <property type="nucleotide sequence ID" value="NZ_FMAF01000021.1"/>
</dbReference>
<keyword evidence="4 6" id="KW-1133">Transmembrane helix</keyword>
<name>A0A1C3WZN4_9HYPH</name>
<feature type="transmembrane region" description="Helical" evidence="6">
    <location>
        <begin position="97"/>
        <end position="118"/>
    </location>
</feature>
<feature type="transmembrane region" description="Helical" evidence="6">
    <location>
        <begin position="154"/>
        <end position="170"/>
    </location>
</feature>
<sequence>MNTLSALNDPVFAGFLAASMRLAIPIMLAALGGLFAERSGVLNIGLEGMMLIGAFVGFVVTFATGQLAIGIVAAVLSGVTGGLLLGLYTITLSANQVVVGIALNLLSVGVTSFFYRLFFGAATDRPRIEPFAPVDFGGLGDVPLVGALLFRQDMLAYLGLSLIVLTWFVMKKTRFGLNIRAVGEHPEAAETLGVDVVHTRYIAIALSGGLAALGGAFLSLSATGVFLDNMTAGRGYIALAILILGRRHAIGILFAALLFGSADALQLRAQLLPINVPLQFLLMLPYVLTIVVLAGFAGRQGTPAALGLPFLRSGLQKG</sequence>
<evidence type="ECO:0000313" key="8">
    <source>
        <dbReference type="Proteomes" id="UP000199205"/>
    </source>
</evidence>
<feature type="transmembrane region" description="Helical" evidence="6">
    <location>
        <begin position="41"/>
        <end position="63"/>
    </location>
</feature>
<dbReference type="OrthoDB" id="9792579at2"/>
<evidence type="ECO:0000256" key="5">
    <source>
        <dbReference type="ARBA" id="ARBA00023136"/>
    </source>
</evidence>
<protein>
    <submittedName>
        <fullName evidence="7">Nucleoside ABC transporter membrane protein</fullName>
    </submittedName>
</protein>
<dbReference type="GO" id="GO:0005886">
    <property type="term" value="C:plasma membrane"/>
    <property type="evidence" value="ECO:0007669"/>
    <property type="project" value="UniProtKB-SubCell"/>
</dbReference>
<evidence type="ECO:0000256" key="4">
    <source>
        <dbReference type="ARBA" id="ARBA00022989"/>
    </source>
</evidence>
<dbReference type="Proteomes" id="UP000199205">
    <property type="component" value="Unassembled WGS sequence"/>
</dbReference>
<keyword evidence="2" id="KW-1003">Cell membrane</keyword>
<proteinExistence type="predicted"/>
<dbReference type="PANTHER" id="PTHR43370">
    <property type="entry name" value="SUGAR ABC TRANSPORTER INTEGRAL MEMBRANE PROTEIN-RELATED"/>
    <property type="match status" value="1"/>
</dbReference>
<evidence type="ECO:0000256" key="1">
    <source>
        <dbReference type="ARBA" id="ARBA00004651"/>
    </source>
</evidence>
<evidence type="ECO:0000256" key="2">
    <source>
        <dbReference type="ARBA" id="ARBA00022475"/>
    </source>
</evidence>
<dbReference type="EMBL" id="FMAF01000021">
    <property type="protein sequence ID" value="SCB45431.1"/>
    <property type="molecule type" value="Genomic_DNA"/>
</dbReference>
<feature type="transmembrane region" description="Helical" evidence="6">
    <location>
        <begin position="201"/>
        <end position="224"/>
    </location>
</feature>
<reference evidence="7 8" key="1">
    <citation type="submission" date="2016-08" db="EMBL/GenBank/DDBJ databases">
        <authorList>
            <person name="Seilhamer J.J."/>
        </authorList>
    </citation>
    <scope>NUCLEOTIDE SEQUENCE [LARGE SCALE GENOMIC DNA]</scope>
    <source>
        <strain evidence="7 8">P1-7</strain>
    </source>
</reference>
<feature type="transmembrane region" description="Helical" evidence="6">
    <location>
        <begin position="280"/>
        <end position="298"/>
    </location>
</feature>
<organism evidence="7 8">
    <name type="scientific">Rhizobium lusitanum</name>
    <dbReference type="NCBI Taxonomy" id="293958"/>
    <lineage>
        <taxon>Bacteria</taxon>
        <taxon>Pseudomonadati</taxon>
        <taxon>Pseudomonadota</taxon>
        <taxon>Alphaproteobacteria</taxon>
        <taxon>Hyphomicrobiales</taxon>
        <taxon>Rhizobiaceae</taxon>
        <taxon>Rhizobium/Agrobacterium group</taxon>
        <taxon>Rhizobium</taxon>
    </lineage>
</organism>
<dbReference type="InterPro" id="IPR001851">
    <property type="entry name" value="ABC_transp_permease"/>
</dbReference>
<dbReference type="PANTHER" id="PTHR43370:SF2">
    <property type="entry name" value="ABC TRANSPORTER PERMEASE PROTEIN"/>
    <property type="match status" value="1"/>
</dbReference>
<feature type="transmembrane region" description="Helical" evidence="6">
    <location>
        <begin position="69"/>
        <end position="90"/>
    </location>
</feature>
<dbReference type="Pfam" id="PF02653">
    <property type="entry name" value="BPD_transp_2"/>
    <property type="match status" value="1"/>
</dbReference>
<accession>A0A1C3WZN4</accession>
<dbReference type="CDD" id="cd06580">
    <property type="entry name" value="TM_PBP1_transp_TpRbsC_like"/>
    <property type="match status" value="1"/>
</dbReference>